<organism evidence="6 7">
    <name type="scientific">Ditylenchus destructor</name>
    <dbReference type="NCBI Taxonomy" id="166010"/>
    <lineage>
        <taxon>Eukaryota</taxon>
        <taxon>Metazoa</taxon>
        <taxon>Ecdysozoa</taxon>
        <taxon>Nematoda</taxon>
        <taxon>Chromadorea</taxon>
        <taxon>Rhabditida</taxon>
        <taxon>Tylenchina</taxon>
        <taxon>Tylenchomorpha</taxon>
        <taxon>Sphaerularioidea</taxon>
        <taxon>Anguinidae</taxon>
        <taxon>Anguininae</taxon>
        <taxon>Ditylenchus</taxon>
    </lineage>
</organism>
<dbReference type="Gene3D" id="4.10.1130.20">
    <property type="match status" value="2"/>
</dbReference>
<evidence type="ECO:0000259" key="4">
    <source>
        <dbReference type="PROSITE" id="PS51203"/>
    </source>
</evidence>
<gene>
    <name evidence="6" type="ORF">DdX_07768</name>
</gene>
<name>A0AAD4N8U2_9BILA</name>
<protein>
    <submittedName>
        <fullName evidence="6">CHORD domain-containing protein</fullName>
    </submittedName>
</protein>
<comment type="caution">
    <text evidence="6">The sequence shown here is derived from an EMBL/GenBank/DDBJ whole genome shotgun (WGS) entry which is preliminary data.</text>
</comment>
<dbReference type="PANTHER" id="PTHR46983">
    <property type="entry name" value="CYSTEINE AND HISTIDINE-RICH DOMAIN-CONTAINING PROTEIN 1"/>
    <property type="match status" value="1"/>
</dbReference>
<dbReference type="AlphaFoldDB" id="A0AAD4N8U2"/>
<keyword evidence="2" id="KW-0677">Repeat</keyword>
<accession>A0AAD4N8U2</accession>
<keyword evidence="7" id="KW-1185">Reference proteome</keyword>
<sequence length="385" mass="43732">MFFSLYSILEFVLLVLNGFAIINRERVLNKIVKQRQHSFDGSDSSVTYRLVNLILSIQTVLRVPLIFANSLVICYNKGCGQKFDPADNNKDACLYHPGPPYFHDAYKIWQCCEKKSTDFGTWLSYKGCTRGCHSNEKPTDVVKASAVTEIRPEKQEDVIVWNGLNKPAARPDESLKKDLVKLNIETSETALNAINRHMEQQVEGTDPQSMIGASCKNNACEATYQGAEGGKNDCIHHPGVAIFHEGMKYWSCCQRKTSNFSAFLEQEGCTTGEHCWSKSEKVGKIREDWFSRCGYIHLNIYCKGTLPDKSTFESDGLILRVSLMHGFGEKETQLDYELWGEIVPEESRVLLGERKVEIILKQATPEGWPKLRYEHQKNEDNPRDG</sequence>
<dbReference type="InterPro" id="IPR039790">
    <property type="entry name" value="CHRD1"/>
</dbReference>
<feature type="domain" description="CHORD" evidence="5">
    <location>
        <begin position="74"/>
        <end position="133"/>
    </location>
</feature>
<keyword evidence="1" id="KW-0479">Metal-binding</keyword>
<evidence type="ECO:0000313" key="7">
    <source>
        <dbReference type="Proteomes" id="UP001201812"/>
    </source>
</evidence>
<evidence type="ECO:0000259" key="5">
    <source>
        <dbReference type="PROSITE" id="PS51401"/>
    </source>
</evidence>
<dbReference type="InterPro" id="IPR007052">
    <property type="entry name" value="CS_dom"/>
</dbReference>
<dbReference type="Proteomes" id="UP001201812">
    <property type="component" value="Unassembled WGS sequence"/>
</dbReference>
<dbReference type="EMBL" id="JAKKPZ010000011">
    <property type="protein sequence ID" value="KAI1715453.1"/>
    <property type="molecule type" value="Genomic_DNA"/>
</dbReference>
<evidence type="ECO:0000256" key="1">
    <source>
        <dbReference type="ARBA" id="ARBA00022723"/>
    </source>
</evidence>
<feature type="domain" description="CS" evidence="4">
    <location>
        <begin position="282"/>
        <end position="372"/>
    </location>
</feature>
<dbReference type="SUPFAM" id="SSF49764">
    <property type="entry name" value="HSP20-like chaperones"/>
    <property type="match status" value="1"/>
</dbReference>
<dbReference type="Gene3D" id="2.60.40.790">
    <property type="match status" value="1"/>
</dbReference>
<proteinExistence type="predicted"/>
<dbReference type="GO" id="GO:0046872">
    <property type="term" value="F:metal ion binding"/>
    <property type="evidence" value="ECO:0007669"/>
    <property type="project" value="UniProtKB-KW"/>
</dbReference>
<dbReference type="Pfam" id="PF04968">
    <property type="entry name" value="CHORD"/>
    <property type="match status" value="2"/>
</dbReference>
<dbReference type="PROSITE" id="PS51203">
    <property type="entry name" value="CS"/>
    <property type="match status" value="1"/>
</dbReference>
<dbReference type="PROSITE" id="PS51401">
    <property type="entry name" value="CHORD"/>
    <property type="match status" value="2"/>
</dbReference>
<keyword evidence="3" id="KW-0862">Zinc</keyword>
<dbReference type="InterPro" id="IPR008978">
    <property type="entry name" value="HSP20-like_chaperone"/>
</dbReference>
<evidence type="ECO:0000256" key="2">
    <source>
        <dbReference type="ARBA" id="ARBA00022737"/>
    </source>
</evidence>
<evidence type="ECO:0000313" key="6">
    <source>
        <dbReference type="EMBL" id="KAI1715453.1"/>
    </source>
</evidence>
<dbReference type="CDD" id="cd06466">
    <property type="entry name" value="p23_CS_SGT1_like"/>
    <property type="match status" value="1"/>
</dbReference>
<evidence type="ECO:0000256" key="3">
    <source>
        <dbReference type="ARBA" id="ARBA00022833"/>
    </source>
</evidence>
<reference evidence="6" key="1">
    <citation type="submission" date="2022-01" db="EMBL/GenBank/DDBJ databases">
        <title>Genome Sequence Resource for Two Populations of Ditylenchus destructor, the Migratory Endoparasitic Phytonematode.</title>
        <authorList>
            <person name="Zhang H."/>
            <person name="Lin R."/>
            <person name="Xie B."/>
        </authorList>
    </citation>
    <scope>NUCLEOTIDE SEQUENCE</scope>
    <source>
        <strain evidence="6">BazhouSP</strain>
    </source>
</reference>
<dbReference type="PANTHER" id="PTHR46983:SF3">
    <property type="entry name" value="CHPADIPLOID STATE MAINTENANCE PROTEIN CHPA"/>
    <property type="match status" value="1"/>
</dbReference>
<feature type="domain" description="CHORD" evidence="5">
    <location>
        <begin position="215"/>
        <end position="274"/>
    </location>
</feature>
<dbReference type="InterPro" id="IPR007051">
    <property type="entry name" value="CHORD_dom"/>
</dbReference>